<feature type="region of interest" description="Disordered" evidence="2">
    <location>
        <begin position="514"/>
        <end position="556"/>
    </location>
</feature>
<dbReference type="InterPro" id="IPR002014">
    <property type="entry name" value="VHS_dom"/>
</dbReference>
<dbReference type="GO" id="GO:0035091">
    <property type="term" value="F:phosphatidylinositol binding"/>
    <property type="evidence" value="ECO:0007669"/>
    <property type="project" value="InterPro"/>
</dbReference>
<dbReference type="Gene3D" id="1.25.40.90">
    <property type="match status" value="1"/>
</dbReference>
<dbReference type="Proteomes" id="UP000184383">
    <property type="component" value="Unassembled WGS sequence"/>
</dbReference>
<dbReference type="PANTHER" id="PTHR15921">
    <property type="entry name" value="PRE-MRNA CLEAVAGE COMPLEX II"/>
    <property type="match status" value="1"/>
</dbReference>
<evidence type="ECO:0000256" key="2">
    <source>
        <dbReference type="SAM" id="MobiDB-lite"/>
    </source>
</evidence>
<name>A0A1L9R729_ASPWE</name>
<dbReference type="GO" id="GO:0043130">
    <property type="term" value="F:ubiquitin binding"/>
    <property type="evidence" value="ECO:0007669"/>
    <property type="project" value="InterPro"/>
</dbReference>
<dbReference type="GO" id="GO:0006369">
    <property type="term" value="P:termination of RNA polymerase II transcription"/>
    <property type="evidence" value="ECO:0007669"/>
    <property type="project" value="InterPro"/>
</dbReference>
<dbReference type="GO" id="GO:0031124">
    <property type="term" value="P:mRNA 3'-end processing"/>
    <property type="evidence" value="ECO:0007669"/>
    <property type="project" value="InterPro"/>
</dbReference>
<comment type="subunit">
    <text evidence="1">Component of the ESCRT-0 complex composed of HSE1 and VPS27.</text>
</comment>
<dbReference type="InterPro" id="IPR008942">
    <property type="entry name" value="ENTH_VHS"/>
</dbReference>
<dbReference type="GO" id="GO:0007034">
    <property type="term" value="P:vacuolar transport"/>
    <property type="evidence" value="ECO:0007669"/>
    <property type="project" value="UniProtKB-ARBA"/>
</dbReference>
<evidence type="ECO:0000259" key="4">
    <source>
        <dbReference type="PROSITE" id="PS51391"/>
    </source>
</evidence>
<evidence type="ECO:0000313" key="5">
    <source>
        <dbReference type="EMBL" id="OJJ30720.1"/>
    </source>
</evidence>
<dbReference type="Pfam" id="PF21936">
    <property type="entry name" value="Pcf11_C"/>
    <property type="match status" value="1"/>
</dbReference>
<organism evidence="5 6">
    <name type="scientific">Aspergillus wentii DTO 134E9</name>
    <dbReference type="NCBI Taxonomy" id="1073089"/>
    <lineage>
        <taxon>Eukaryota</taxon>
        <taxon>Fungi</taxon>
        <taxon>Dikarya</taxon>
        <taxon>Ascomycota</taxon>
        <taxon>Pezizomycotina</taxon>
        <taxon>Eurotiomycetes</taxon>
        <taxon>Eurotiomycetidae</taxon>
        <taxon>Eurotiales</taxon>
        <taxon>Aspergillaceae</taxon>
        <taxon>Aspergillus</taxon>
        <taxon>Aspergillus subgen. Cremei</taxon>
    </lineage>
</organism>
<dbReference type="FunFam" id="1.25.40.90:FF:000016">
    <property type="entry name" value="mRNA cleavage factor complex component Pcf11"/>
    <property type="match status" value="1"/>
</dbReference>
<evidence type="ECO:0000259" key="3">
    <source>
        <dbReference type="PROSITE" id="PS50179"/>
    </source>
</evidence>
<dbReference type="GO" id="GO:0016192">
    <property type="term" value="P:vesicle-mediated transport"/>
    <property type="evidence" value="ECO:0007669"/>
    <property type="project" value="UniProtKB-ARBA"/>
</dbReference>
<dbReference type="GO" id="GO:0005849">
    <property type="term" value="C:mRNA cleavage factor complex"/>
    <property type="evidence" value="ECO:0007669"/>
    <property type="project" value="InterPro"/>
</dbReference>
<feature type="region of interest" description="Disordered" evidence="2">
    <location>
        <begin position="154"/>
        <end position="196"/>
    </location>
</feature>
<dbReference type="InterPro" id="IPR045154">
    <property type="entry name" value="PCF11-like"/>
</dbReference>
<proteinExistence type="predicted"/>
<dbReference type="STRING" id="1073089.A0A1L9R729"/>
<feature type="compositionally biased region" description="Polar residues" evidence="2">
    <location>
        <begin position="183"/>
        <end position="196"/>
    </location>
</feature>
<dbReference type="GO" id="GO:0000993">
    <property type="term" value="F:RNA polymerase II complex binding"/>
    <property type="evidence" value="ECO:0007669"/>
    <property type="project" value="InterPro"/>
</dbReference>
<keyword evidence="6" id="KW-1185">Reference proteome</keyword>
<dbReference type="InterPro" id="IPR054127">
    <property type="entry name" value="Pcf11_C"/>
</dbReference>
<accession>A0A1L9R729</accession>
<feature type="domain" description="VHS" evidence="3">
    <location>
        <begin position="16"/>
        <end position="126"/>
    </location>
</feature>
<gene>
    <name evidence="5" type="ORF">ASPWEDRAFT_725592</name>
</gene>
<dbReference type="AlphaFoldDB" id="A0A1L9R729"/>
<feature type="domain" description="CID" evidence="4">
    <location>
        <begin position="6"/>
        <end position="144"/>
    </location>
</feature>
<dbReference type="PROSITE" id="PS50179">
    <property type="entry name" value="VHS"/>
    <property type="match status" value="1"/>
</dbReference>
<dbReference type="PANTHER" id="PTHR15921:SF3">
    <property type="entry name" value="PRE-MRNA CLEAVAGE COMPLEX 2 PROTEIN PCF11"/>
    <property type="match status" value="1"/>
</dbReference>
<dbReference type="RefSeq" id="XP_040684397.1">
    <property type="nucleotide sequence ID" value="XM_040839253.1"/>
</dbReference>
<dbReference type="VEuPathDB" id="FungiDB:ASPWEDRAFT_725592"/>
<dbReference type="Pfam" id="PF04818">
    <property type="entry name" value="CID"/>
    <property type="match status" value="1"/>
</dbReference>
<evidence type="ECO:0008006" key="7">
    <source>
        <dbReference type="Google" id="ProtNLM"/>
    </source>
</evidence>
<dbReference type="GO" id="GO:0005737">
    <property type="term" value="C:cytoplasm"/>
    <property type="evidence" value="ECO:0007669"/>
    <property type="project" value="TreeGrafter"/>
</dbReference>
<dbReference type="CDD" id="cd16982">
    <property type="entry name" value="CID_Pcf11"/>
    <property type="match status" value="1"/>
</dbReference>
<dbReference type="GO" id="GO:0003729">
    <property type="term" value="F:mRNA binding"/>
    <property type="evidence" value="ECO:0007669"/>
    <property type="project" value="InterPro"/>
</dbReference>
<dbReference type="InterPro" id="IPR006569">
    <property type="entry name" value="CID_dom"/>
</dbReference>
<dbReference type="PROSITE" id="PS51391">
    <property type="entry name" value="CID"/>
    <property type="match status" value="1"/>
</dbReference>
<dbReference type="SUPFAM" id="SSF48464">
    <property type="entry name" value="ENTH/VHS domain"/>
    <property type="match status" value="1"/>
</dbReference>
<dbReference type="SMART" id="SM00582">
    <property type="entry name" value="RPR"/>
    <property type="match status" value="1"/>
</dbReference>
<dbReference type="Pfam" id="PF11526">
    <property type="entry name" value="Pfc11_Clp1_ID"/>
    <property type="match status" value="1"/>
</dbReference>
<dbReference type="GeneID" id="63755101"/>
<protein>
    <recommendedName>
        <fullName evidence="7">CID domain-containing protein</fullName>
    </recommendedName>
</protein>
<feature type="compositionally biased region" description="Low complexity" evidence="2">
    <location>
        <begin position="350"/>
        <end position="369"/>
    </location>
</feature>
<dbReference type="EMBL" id="KV878217">
    <property type="protein sequence ID" value="OJJ30720.1"/>
    <property type="molecule type" value="Genomic_DNA"/>
</dbReference>
<feature type="region of interest" description="Disordered" evidence="2">
    <location>
        <begin position="339"/>
        <end position="369"/>
    </location>
</feature>
<evidence type="ECO:0000313" key="6">
    <source>
        <dbReference type="Proteomes" id="UP000184383"/>
    </source>
</evidence>
<dbReference type="InterPro" id="IPR021605">
    <property type="entry name" value="Pcf11_Clp1-ID"/>
</dbReference>
<feature type="region of interest" description="Disordered" evidence="2">
    <location>
        <begin position="603"/>
        <end position="646"/>
    </location>
</feature>
<dbReference type="OrthoDB" id="2129491at2759"/>
<evidence type="ECO:0000256" key="1">
    <source>
        <dbReference type="ARBA" id="ARBA00011446"/>
    </source>
</evidence>
<sequence length="646" mass="70534">MSSGLASDEVAEDYKNSLEDLTSNDRFQISNLTVIAKENTEHAMAISRVLENHIRTTPPPQKLPALYVVDSIVKNVGTPYTLFLGRNMYQTFMNAYTLVDSQTRRKLDEMLKTWKESVPGSLDTRPVFPPEITRGIESALIKARTAALQLQQSRGQQEILSRGRGTATPPGWTNSPTPPLATSRHSSSQYNQNGHGHNYQSPVDPYATRFTPTPQLQQRQEVDLAALNRDIEALITAARSDFATNPLDPSVQQRLKALLDLQGILQRQELTQEQLKLVRDQVSALAPKPVVPVPQSLPPSIPTVPTPSMSTPPTQAVAQPLQQLLSSGTLAGLIKATAARQQPTPPPQVPSSLPQIPTNTSTPQPAATQTPDIPLLAALRARGLLPAASAPPGPSAAATPNLASAFPFIVPGQVRFTPPVPTPQASSDATMEVQMNTMSMKIPRHALVASLYEARSNRCGTCGRRFFTTEEGKEKKARHLDWHFKTNQRMADAARRAQNRSWYVDERDWIKSREAEDDQGLAEAETSGDVGTGADGSATKKGPPKQWIRAPNDATLRNTPCPICQEKFESTWSEDVQDWIWQDAVKVGSRVYHASCYAEVTKDGPTQARGSTPLGRTGTPDSVLGKRKAEGNDSPGSIVRIKTEPM</sequence>
<reference evidence="6" key="1">
    <citation type="journal article" date="2017" name="Genome Biol.">
        <title>Comparative genomics reveals high biological diversity and specific adaptations in the industrially and medically important fungal genus Aspergillus.</title>
        <authorList>
            <person name="de Vries R.P."/>
            <person name="Riley R."/>
            <person name="Wiebenga A."/>
            <person name="Aguilar-Osorio G."/>
            <person name="Amillis S."/>
            <person name="Uchima C.A."/>
            <person name="Anderluh G."/>
            <person name="Asadollahi M."/>
            <person name="Askin M."/>
            <person name="Barry K."/>
            <person name="Battaglia E."/>
            <person name="Bayram O."/>
            <person name="Benocci T."/>
            <person name="Braus-Stromeyer S.A."/>
            <person name="Caldana C."/>
            <person name="Canovas D."/>
            <person name="Cerqueira G.C."/>
            <person name="Chen F."/>
            <person name="Chen W."/>
            <person name="Choi C."/>
            <person name="Clum A."/>
            <person name="Dos Santos R.A."/>
            <person name="Damasio A.R."/>
            <person name="Diallinas G."/>
            <person name="Emri T."/>
            <person name="Fekete E."/>
            <person name="Flipphi M."/>
            <person name="Freyberg S."/>
            <person name="Gallo A."/>
            <person name="Gournas C."/>
            <person name="Habgood R."/>
            <person name="Hainaut M."/>
            <person name="Harispe M.L."/>
            <person name="Henrissat B."/>
            <person name="Hilden K.S."/>
            <person name="Hope R."/>
            <person name="Hossain A."/>
            <person name="Karabika E."/>
            <person name="Karaffa L."/>
            <person name="Karanyi Z."/>
            <person name="Krasevec N."/>
            <person name="Kuo A."/>
            <person name="Kusch H."/>
            <person name="LaButti K."/>
            <person name="Lagendijk E.L."/>
            <person name="Lapidus A."/>
            <person name="Levasseur A."/>
            <person name="Lindquist E."/>
            <person name="Lipzen A."/>
            <person name="Logrieco A.F."/>
            <person name="MacCabe A."/>
            <person name="Maekelae M.R."/>
            <person name="Malavazi I."/>
            <person name="Melin P."/>
            <person name="Meyer V."/>
            <person name="Mielnichuk N."/>
            <person name="Miskei M."/>
            <person name="Molnar A.P."/>
            <person name="Mule G."/>
            <person name="Ngan C.Y."/>
            <person name="Orejas M."/>
            <person name="Orosz E."/>
            <person name="Ouedraogo J.P."/>
            <person name="Overkamp K.M."/>
            <person name="Park H.-S."/>
            <person name="Perrone G."/>
            <person name="Piumi F."/>
            <person name="Punt P.J."/>
            <person name="Ram A.F."/>
            <person name="Ramon A."/>
            <person name="Rauscher S."/>
            <person name="Record E."/>
            <person name="Riano-Pachon D.M."/>
            <person name="Robert V."/>
            <person name="Roehrig J."/>
            <person name="Ruller R."/>
            <person name="Salamov A."/>
            <person name="Salih N.S."/>
            <person name="Samson R.A."/>
            <person name="Sandor E."/>
            <person name="Sanguinetti M."/>
            <person name="Schuetze T."/>
            <person name="Sepcic K."/>
            <person name="Shelest E."/>
            <person name="Sherlock G."/>
            <person name="Sophianopoulou V."/>
            <person name="Squina F.M."/>
            <person name="Sun H."/>
            <person name="Susca A."/>
            <person name="Todd R.B."/>
            <person name="Tsang A."/>
            <person name="Unkles S.E."/>
            <person name="van de Wiele N."/>
            <person name="van Rossen-Uffink D."/>
            <person name="Oliveira J.V."/>
            <person name="Vesth T.C."/>
            <person name="Visser J."/>
            <person name="Yu J.-H."/>
            <person name="Zhou M."/>
            <person name="Andersen M.R."/>
            <person name="Archer D.B."/>
            <person name="Baker S.E."/>
            <person name="Benoit I."/>
            <person name="Brakhage A.A."/>
            <person name="Braus G.H."/>
            <person name="Fischer R."/>
            <person name="Frisvad J.C."/>
            <person name="Goldman G.H."/>
            <person name="Houbraken J."/>
            <person name="Oakley B."/>
            <person name="Pocsi I."/>
            <person name="Scazzocchio C."/>
            <person name="Seiboth B."/>
            <person name="vanKuyk P.A."/>
            <person name="Wortman J."/>
            <person name="Dyer P.S."/>
            <person name="Grigoriev I.V."/>
        </authorList>
    </citation>
    <scope>NUCLEOTIDE SEQUENCE [LARGE SCALE GENOMIC DNA]</scope>
    <source>
        <strain evidence="6">DTO 134E9</strain>
    </source>
</reference>
<dbReference type="InterPro" id="IPR047415">
    <property type="entry name" value="Pcf11_CID"/>
</dbReference>